<dbReference type="PANTHER" id="PTHR12138:SF135">
    <property type="entry name" value="SAM DOMAIN-CONTAINING PROTEIN"/>
    <property type="match status" value="1"/>
</dbReference>
<dbReference type="Ensembl" id="ENSCJAT00000093203.2">
    <property type="protein sequence ID" value="ENSCJAP00000075774.2"/>
    <property type="gene ID" value="ENSCJAG00000087205.1"/>
</dbReference>
<name>A0A5F4WDK6_CALJA</name>
<dbReference type="Proteomes" id="UP000008225">
    <property type="component" value="Chromosome 17"/>
</dbReference>
<dbReference type="PANTHER" id="PTHR12138">
    <property type="entry name" value="PRIMATE-EXPANDED PROTEIN FAMILY"/>
    <property type="match status" value="1"/>
</dbReference>
<dbReference type="InParanoid" id="A0A5F4WDK6"/>
<organism evidence="1 2">
    <name type="scientific">Callithrix jacchus</name>
    <name type="common">White-tufted-ear marmoset</name>
    <name type="synonym">Simia Jacchus</name>
    <dbReference type="NCBI Taxonomy" id="9483"/>
    <lineage>
        <taxon>Eukaryota</taxon>
        <taxon>Metazoa</taxon>
        <taxon>Chordata</taxon>
        <taxon>Craniata</taxon>
        <taxon>Vertebrata</taxon>
        <taxon>Euteleostomi</taxon>
        <taxon>Mammalia</taxon>
        <taxon>Eutheria</taxon>
        <taxon>Euarchontoglires</taxon>
        <taxon>Primates</taxon>
        <taxon>Haplorrhini</taxon>
        <taxon>Platyrrhini</taxon>
        <taxon>Cebidae</taxon>
        <taxon>Callitrichinae</taxon>
        <taxon>Callithrix</taxon>
        <taxon>Callithrix</taxon>
    </lineage>
</organism>
<protein>
    <submittedName>
        <fullName evidence="1">Uncharacterized protein</fullName>
    </submittedName>
</protein>
<proteinExistence type="predicted"/>
<sequence>MLPNPSCSPHLTRSLICQSSERIKPYFDFFLRWSFPLAAEDGVQWHNLGSQQPLPPGFKRFSCFSLQSSWDYRLECTSVILPHCNFCRLDSSDSCASASQVAGITGMCHRAQLIFVFFVETVFRHVGQTGLELLASSDLPALAFQNAGITGRSHHT</sequence>
<evidence type="ECO:0000313" key="1">
    <source>
        <dbReference type="Ensembl" id="ENSCJAP00000075774.2"/>
    </source>
</evidence>
<dbReference type="Bgee" id="ENSCJAG00000051337">
    <property type="expression patterns" value="Expressed in liver"/>
</dbReference>
<dbReference type="GeneTree" id="ENSGT01150000286943"/>
<dbReference type="AlphaFoldDB" id="A0A5F4WDK6"/>
<evidence type="ECO:0000313" key="2">
    <source>
        <dbReference type="Proteomes" id="UP000008225"/>
    </source>
</evidence>
<keyword evidence="2" id="KW-1185">Reference proteome</keyword>
<reference evidence="1" key="3">
    <citation type="submission" date="2025-09" db="UniProtKB">
        <authorList>
            <consortium name="Ensembl"/>
        </authorList>
    </citation>
    <scope>IDENTIFICATION</scope>
</reference>
<accession>A0A5F4WDK6</accession>
<reference evidence="1" key="1">
    <citation type="submission" date="2009-03" db="EMBL/GenBank/DDBJ databases">
        <authorList>
            <person name="Warren W."/>
            <person name="Ye L."/>
            <person name="Minx P."/>
            <person name="Worley K."/>
            <person name="Gibbs R."/>
            <person name="Wilson R.K."/>
        </authorList>
    </citation>
    <scope>NUCLEOTIDE SEQUENCE [LARGE SCALE GENOMIC DNA]</scope>
</reference>
<dbReference type="PRINTS" id="PR02045">
    <property type="entry name" value="F138DOMAIN"/>
</dbReference>
<reference evidence="1" key="2">
    <citation type="submission" date="2025-08" db="UniProtKB">
        <authorList>
            <consortium name="Ensembl"/>
        </authorList>
    </citation>
    <scope>IDENTIFICATION</scope>
</reference>